<gene>
    <name evidence="2" type="ORF">EMAD1354_LOCUS1572</name>
</gene>
<evidence type="ECO:0000313" key="2">
    <source>
        <dbReference type="EMBL" id="CAD8725492.1"/>
    </source>
</evidence>
<feature type="compositionally biased region" description="Low complexity" evidence="1">
    <location>
        <begin position="118"/>
        <end position="150"/>
    </location>
</feature>
<proteinExistence type="predicted"/>
<feature type="compositionally biased region" description="Low complexity" evidence="1">
    <location>
        <begin position="193"/>
        <end position="203"/>
    </location>
</feature>
<feature type="compositionally biased region" description="Basic and acidic residues" evidence="1">
    <location>
        <begin position="161"/>
        <end position="192"/>
    </location>
</feature>
<sequence length="412" mass="43297">MASPWSSADTRESERRRSTQSSMGTATAKQKHAGGGYSFAQQMPLIVPAAPRTEFERTFPSLNEPARRARPQYKLSDLPFGVSPAPSDPANMSSSSTLSSSTPSSSTSRKADRSHPNSSSSSAASTTKQLQSASSNSAGFFSSTTCAAAEGGAGGVPGGASREKGAHSESHLNHPSAREIDTAHSKAPEVRAADIVAGAVAGGRSREEEEELERQRVREKMELEQRKILGKLVPSSASGGVGPHSSTPSTSSLSSHARIRASGNPSNAARARSTHFSSDHVVGAPASKERSGASGGGKEVLKATGRIKVRPQRAPGVVVAAAGNRATAVKQEDEGRNDDGSTENDKEQHTDHHQQQQQRFSALDEYAHAHDDLNGSGGGILPRLPKPGEPRFDELVDIFIGSSLQDDESELH</sequence>
<feature type="compositionally biased region" description="Basic and acidic residues" evidence="1">
    <location>
        <begin position="330"/>
        <end position="354"/>
    </location>
</feature>
<reference evidence="2" key="1">
    <citation type="submission" date="2021-01" db="EMBL/GenBank/DDBJ databases">
        <authorList>
            <person name="Corre E."/>
            <person name="Pelletier E."/>
            <person name="Niang G."/>
            <person name="Scheremetjew M."/>
            <person name="Finn R."/>
            <person name="Kale V."/>
            <person name="Holt S."/>
            <person name="Cochrane G."/>
            <person name="Meng A."/>
            <person name="Brown T."/>
            <person name="Cohen L."/>
        </authorList>
    </citation>
    <scope>NUCLEOTIDE SEQUENCE</scope>
    <source>
        <strain evidence="2">CCMP3276</strain>
    </source>
</reference>
<feature type="compositionally biased region" description="Low complexity" evidence="1">
    <location>
        <begin position="243"/>
        <end position="256"/>
    </location>
</feature>
<evidence type="ECO:0000256" key="1">
    <source>
        <dbReference type="SAM" id="MobiDB-lite"/>
    </source>
</evidence>
<feature type="region of interest" description="Disordered" evidence="1">
    <location>
        <begin position="1"/>
        <end position="39"/>
    </location>
</feature>
<name>A0A7S0T534_9RHOD</name>
<accession>A0A7S0T534</accession>
<dbReference type="AlphaFoldDB" id="A0A7S0T534"/>
<feature type="region of interest" description="Disordered" evidence="1">
    <location>
        <begin position="56"/>
        <end position="362"/>
    </location>
</feature>
<organism evidence="2">
    <name type="scientific">Erythrolobus madagascarensis</name>
    <dbReference type="NCBI Taxonomy" id="708628"/>
    <lineage>
        <taxon>Eukaryota</taxon>
        <taxon>Rhodophyta</taxon>
        <taxon>Bangiophyceae</taxon>
        <taxon>Porphyridiales</taxon>
        <taxon>Porphyridiaceae</taxon>
        <taxon>Erythrolobus</taxon>
    </lineage>
</organism>
<dbReference type="EMBL" id="HBFE01002373">
    <property type="protein sequence ID" value="CAD8725492.1"/>
    <property type="molecule type" value="Transcribed_RNA"/>
</dbReference>
<feature type="region of interest" description="Disordered" evidence="1">
    <location>
        <begin position="369"/>
        <end position="388"/>
    </location>
</feature>
<feature type="compositionally biased region" description="Low complexity" evidence="1">
    <location>
        <begin position="93"/>
        <end position="108"/>
    </location>
</feature>
<protein>
    <submittedName>
        <fullName evidence="2">Uncharacterized protein</fullName>
    </submittedName>
</protein>
<feature type="compositionally biased region" description="Basic and acidic residues" evidence="1">
    <location>
        <begin position="213"/>
        <end position="227"/>
    </location>
</feature>